<dbReference type="Pfam" id="PF13692">
    <property type="entry name" value="Glyco_trans_1_4"/>
    <property type="match status" value="1"/>
</dbReference>
<name>A0AAD2EJ64_9RALS</name>
<keyword evidence="1" id="KW-0812">Transmembrane</keyword>
<dbReference type="Pfam" id="PF13579">
    <property type="entry name" value="Glyco_trans_4_4"/>
    <property type="match status" value="1"/>
</dbReference>
<keyword evidence="4" id="KW-1185">Reference proteome</keyword>
<dbReference type="CDD" id="cd03794">
    <property type="entry name" value="GT4_WbuB-like"/>
    <property type="match status" value="1"/>
</dbReference>
<dbReference type="GO" id="GO:0016757">
    <property type="term" value="F:glycosyltransferase activity"/>
    <property type="evidence" value="ECO:0007669"/>
    <property type="project" value="UniProtKB-ARBA"/>
</dbReference>
<sequence>MRTSESGLRVVLVSQYFWPETFRINEVVESLSGLGCKVTVLTGQPNYPSGVIEKGYKAFSLRSERRNAVTILRVPMIPRGRGSGMRLVANYLSFVVSATLFGPWLLRGQQFDVVLVYAPSPILQAIPAIWLKWIKRARLVTWVQDLWPESLRATGFVRNQRILNAVACAVRWIYRRNDLLLVQSHAFVKPVSEMAGCTPVIYHPNPGELAFSTSQDDRISPLELEAGFNIVFAGNLGTVQALDTVLAAAQLLRDDPDVRFVFIGSGSRSEWLQREIQRLGLDNARILGRFASTDMPAILAQASALLVSLVRDPIMSQTVPSKVQAYLAAGRPIIACMDGEGARVVVESGAGVGCPAQDAQALADAVRQLRNMSPSDLEQMAERGRSYYQRNFSPELLAERLVRVLSSKAGEKLDATVG</sequence>
<protein>
    <recommendedName>
        <fullName evidence="2">Glycosyltransferase subfamily 4-like N-terminal domain-containing protein</fullName>
    </recommendedName>
</protein>
<comment type="caution">
    <text evidence="3">The sequence shown here is derived from an EMBL/GenBank/DDBJ whole genome shotgun (WGS) entry which is preliminary data.</text>
</comment>
<proteinExistence type="predicted"/>
<organism evidence="3 4">
    <name type="scientific">Ralstonia wenshanensis</name>
    <dbReference type="NCBI Taxonomy" id="2842456"/>
    <lineage>
        <taxon>Bacteria</taxon>
        <taxon>Pseudomonadati</taxon>
        <taxon>Pseudomonadota</taxon>
        <taxon>Betaproteobacteria</taxon>
        <taxon>Burkholderiales</taxon>
        <taxon>Burkholderiaceae</taxon>
        <taxon>Ralstonia</taxon>
    </lineage>
</organism>
<feature type="transmembrane region" description="Helical" evidence="1">
    <location>
        <begin position="87"/>
        <end position="105"/>
    </location>
</feature>
<accession>A0AAD2EJ64</accession>
<evidence type="ECO:0000313" key="3">
    <source>
        <dbReference type="EMBL" id="CAJ0686528.1"/>
    </source>
</evidence>
<evidence type="ECO:0000313" key="4">
    <source>
        <dbReference type="Proteomes" id="UP001189915"/>
    </source>
</evidence>
<dbReference type="Gene3D" id="3.40.50.2000">
    <property type="entry name" value="Glycogen Phosphorylase B"/>
    <property type="match status" value="2"/>
</dbReference>
<dbReference type="Proteomes" id="UP001189915">
    <property type="component" value="Unassembled WGS sequence"/>
</dbReference>
<gene>
    <name evidence="3" type="ORF">LMG18091_00602</name>
</gene>
<dbReference type="AlphaFoldDB" id="A0AAD2EJ64"/>
<feature type="domain" description="Glycosyltransferase subfamily 4-like N-terminal" evidence="2">
    <location>
        <begin position="23"/>
        <end position="197"/>
    </location>
</feature>
<dbReference type="EMBL" id="CATWAF010000001">
    <property type="protein sequence ID" value="CAJ0686528.1"/>
    <property type="molecule type" value="Genomic_DNA"/>
</dbReference>
<dbReference type="InterPro" id="IPR028098">
    <property type="entry name" value="Glyco_trans_4-like_N"/>
</dbReference>
<keyword evidence="1" id="KW-0472">Membrane</keyword>
<evidence type="ECO:0000256" key="1">
    <source>
        <dbReference type="SAM" id="Phobius"/>
    </source>
</evidence>
<dbReference type="SUPFAM" id="SSF53756">
    <property type="entry name" value="UDP-Glycosyltransferase/glycogen phosphorylase"/>
    <property type="match status" value="1"/>
</dbReference>
<evidence type="ECO:0000259" key="2">
    <source>
        <dbReference type="Pfam" id="PF13579"/>
    </source>
</evidence>
<reference evidence="3 4" key="1">
    <citation type="submission" date="2023-07" db="EMBL/GenBank/DDBJ databases">
        <authorList>
            <person name="Peeters C."/>
        </authorList>
    </citation>
    <scope>NUCLEOTIDE SEQUENCE [LARGE SCALE GENOMIC DNA]</scope>
    <source>
        <strain evidence="3 4">LMG 18091</strain>
    </source>
</reference>
<keyword evidence="1" id="KW-1133">Transmembrane helix</keyword>
<dbReference type="PANTHER" id="PTHR12526">
    <property type="entry name" value="GLYCOSYLTRANSFERASE"/>
    <property type="match status" value="1"/>
</dbReference>